<evidence type="ECO:0000313" key="1">
    <source>
        <dbReference type="EMBL" id="TBU30362.1"/>
    </source>
</evidence>
<proteinExistence type="predicted"/>
<reference evidence="1 3" key="1">
    <citation type="submission" date="2019-01" db="EMBL/GenBank/DDBJ databases">
        <title>Draft genome sequences of three monokaryotic isolates of the white-rot basidiomycete fungus Dichomitus squalens.</title>
        <authorList>
            <consortium name="DOE Joint Genome Institute"/>
            <person name="Lopez S.C."/>
            <person name="Andreopoulos B."/>
            <person name="Pangilinan J."/>
            <person name="Lipzen A."/>
            <person name="Riley R."/>
            <person name="Ahrendt S."/>
            <person name="Ng V."/>
            <person name="Barry K."/>
            <person name="Daum C."/>
            <person name="Grigoriev I.V."/>
            <person name="Hilden K.S."/>
            <person name="Makela M.R."/>
            <person name="de Vries R.P."/>
        </authorList>
    </citation>
    <scope>NUCLEOTIDE SEQUENCE [LARGE SCALE GENOMIC DNA]</scope>
    <source>
        <strain evidence="2 3">CBS 464.89</strain>
        <strain evidence="1">OM18370.1</strain>
    </source>
</reference>
<dbReference type="AlphaFoldDB" id="A0A4Q9MUQ9"/>
<protein>
    <submittedName>
        <fullName evidence="1">Uncharacterized protein</fullName>
    </submittedName>
</protein>
<dbReference type="Proteomes" id="UP000292082">
    <property type="component" value="Unassembled WGS sequence"/>
</dbReference>
<accession>A0A4Q9MUQ9</accession>
<evidence type="ECO:0000313" key="3">
    <source>
        <dbReference type="Proteomes" id="UP000292082"/>
    </source>
</evidence>
<evidence type="ECO:0000313" key="2">
    <source>
        <dbReference type="EMBL" id="TBU52290.1"/>
    </source>
</evidence>
<sequence length="70" mass="7660">DIQLVNNKTTAYTTYCSHTAITARFSSVKAVRVRVCRADRSHSTPSQPPVSTNVASAGLLLHLHLPMVRL</sequence>
<dbReference type="EMBL" id="ML143406">
    <property type="protein sequence ID" value="TBU30362.1"/>
    <property type="molecule type" value="Genomic_DNA"/>
</dbReference>
<gene>
    <name evidence="2" type="ORF">BD310DRAFT_832591</name>
    <name evidence="1" type="ORF">BD311DRAFT_659065</name>
</gene>
<dbReference type="Proteomes" id="UP000292957">
    <property type="component" value="Unassembled WGS sequence"/>
</dbReference>
<dbReference type="EMBL" id="ML145258">
    <property type="protein sequence ID" value="TBU52290.1"/>
    <property type="molecule type" value="Genomic_DNA"/>
</dbReference>
<keyword evidence="3" id="KW-1185">Reference proteome</keyword>
<organism evidence="1">
    <name type="scientific">Dichomitus squalens</name>
    <dbReference type="NCBI Taxonomy" id="114155"/>
    <lineage>
        <taxon>Eukaryota</taxon>
        <taxon>Fungi</taxon>
        <taxon>Dikarya</taxon>
        <taxon>Basidiomycota</taxon>
        <taxon>Agaricomycotina</taxon>
        <taxon>Agaricomycetes</taxon>
        <taxon>Polyporales</taxon>
        <taxon>Polyporaceae</taxon>
        <taxon>Dichomitus</taxon>
    </lineage>
</organism>
<feature type="non-terminal residue" evidence="1">
    <location>
        <position position="1"/>
    </location>
</feature>
<name>A0A4Q9MUQ9_9APHY</name>